<evidence type="ECO:0000313" key="4">
    <source>
        <dbReference type="Proteomes" id="UP000694308"/>
    </source>
</evidence>
<dbReference type="InterPro" id="IPR001623">
    <property type="entry name" value="DnaJ_domain"/>
</dbReference>
<dbReference type="SMART" id="SM00271">
    <property type="entry name" value="DnaJ"/>
    <property type="match status" value="1"/>
</dbReference>
<dbReference type="PROSITE" id="PS50076">
    <property type="entry name" value="DNAJ_2"/>
    <property type="match status" value="1"/>
</dbReference>
<protein>
    <submittedName>
        <fullName evidence="3">J domain-containing protein</fullName>
    </submittedName>
</protein>
<dbReference type="GO" id="GO:0051082">
    <property type="term" value="F:unfolded protein binding"/>
    <property type="evidence" value="ECO:0007669"/>
    <property type="project" value="TreeGrafter"/>
</dbReference>
<dbReference type="GO" id="GO:0042026">
    <property type="term" value="P:protein refolding"/>
    <property type="evidence" value="ECO:0007669"/>
    <property type="project" value="TreeGrafter"/>
</dbReference>
<reference evidence="3" key="1">
    <citation type="submission" date="2020-12" db="EMBL/GenBank/DDBJ databases">
        <title>Clostridium thailandense sp. nov., a novel acetogenic bacterium isolated from peat land soil in Thailand.</title>
        <authorList>
            <person name="Chaikitkaew S."/>
            <person name="Birkeland N.K."/>
        </authorList>
    </citation>
    <scope>NUCLEOTIDE SEQUENCE</scope>
    <source>
        <strain evidence="3">PL3</strain>
    </source>
</reference>
<dbReference type="EMBL" id="JAEEGC010000019">
    <property type="protein sequence ID" value="MBV7272168.1"/>
    <property type="molecule type" value="Genomic_DNA"/>
</dbReference>
<sequence length="204" mass="23732">MIMRNPYEVLEVSKNASKDEIKKAYRELAKKYHPDQYGNNPLRDLAEEKMKELNEAYDYLMKNSSSDSYSTSSYGNNTYNNGNTSDIYRSIEMAIQNGNLGFAEENLNRITTRDAEWNYLMGILNMRKGWYNEAYNNLSTACNIEPRNGKYRDAFNRLNNMNQSYREPYYNNRRRDTSMCDICATLYCLDCCCECSGGDLISCC</sequence>
<organism evidence="3 4">
    <name type="scientific">Clostridium thailandense</name>
    <dbReference type="NCBI Taxonomy" id="2794346"/>
    <lineage>
        <taxon>Bacteria</taxon>
        <taxon>Bacillati</taxon>
        <taxon>Bacillota</taxon>
        <taxon>Clostridia</taxon>
        <taxon>Eubacteriales</taxon>
        <taxon>Clostridiaceae</taxon>
        <taxon>Clostridium</taxon>
    </lineage>
</organism>
<dbReference type="AlphaFoldDB" id="A0A949TTN7"/>
<evidence type="ECO:0000313" key="3">
    <source>
        <dbReference type="EMBL" id="MBV7272168.1"/>
    </source>
</evidence>
<dbReference type="Proteomes" id="UP000694308">
    <property type="component" value="Unassembled WGS sequence"/>
</dbReference>
<dbReference type="CDD" id="cd06257">
    <property type="entry name" value="DnaJ"/>
    <property type="match status" value="1"/>
</dbReference>
<name>A0A949TTN7_9CLOT</name>
<feature type="domain" description="J" evidence="2">
    <location>
        <begin position="5"/>
        <end position="73"/>
    </location>
</feature>
<dbReference type="PANTHER" id="PTHR43096">
    <property type="entry name" value="DNAJ HOMOLOG 1, MITOCHONDRIAL-RELATED"/>
    <property type="match status" value="1"/>
</dbReference>
<gene>
    <name evidence="3" type="ORF">I6U48_04450</name>
</gene>
<keyword evidence="1" id="KW-0143">Chaperone</keyword>
<proteinExistence type="predicted"/>
<keyword evidence="4" id="KW-1185">Reference proteome</keyword>
<accession>A0A949TTN7</accession>
<dbReference type="GO" id="GO:0005737">
    <property type="term" value="C:cytoplasm"/>
    <property type="evidence" value="ECO:0007669"/>
    <property type="project" value="TreeGrafter"/>
</dbReference>
<evidence type="ECO:0000259" key="2">
    <source>
        <dbReference type="PROSITE" id="PS50076"/>
    </source>
</evidence>
<evidence type="ECO:0000256" key="1">
    <source>
        <dbReference type="ARBA" id="ARBA00023186"/>
    </source>
</evidence>
<dbReference type="Pfam" id="PF00226">
    <property type="entry name" value="DnaJ"/>
    <property type="match status" value="1"/>
</dbReference>
<comment type="caution">
    <text evidence="3">The sequence shown here is derived from an EMBL/GenBank/DDBJ whole genome shotgun (WGS) entry which is preliminary data.</text>
</comment>
<dbReference type="PANTHER" id="PTHR43096:SF52">
    <property type="entry name" value="DNAJ HOMOLOG 1, MITOCHONDRIAL-RELATED"/>
    <property type="match status" value="1"/>
</dbReference>